<name>A0A507DN63_9FUNG</name>
<dbReference type="InterPro" id="IPR019801">
    <property type="entry name" value="Glyco_hydro_35_CS"/>
</dbReference>
<dbReference type="GO" id="GO:0005975">
    <property type="term" value="P:carbohydrate metabolic process"/>
    <property type="evidence" value="ECO:0007669"/>
    <property type="project" value="InterPro"/>
</dbReference>
<evidence type="ECO:0000259" key="9">
    <source>
        <dbReference type="Pfam" id="PF01301"/>
    </source>
</evidence>
<dbReference type="VEuPathDB" id="FungiDB:SeMB42_g01499"/>
<dbReference type="InterPro" id="IPR017853">
    <property type="entry name" value="GH"/>
</dbReference>
<comment type="catalytic activity">
    <reaction evidence="1 7">
        <text>Hydrolysis of terminal non-reducing beta-D-galactose residues in beta-D-galactosides.</text>
        <dbReference type="EC" id="3.2.1.23"/>
    </reaction>
</comment>
<comment type="similarity">
    <text evidence="2 8">Belongs to the glycosyl hydrolase 35 family.</text>
</comment>
<reference evidence="11 12" key="1">
    <citation type="journal article" date="2019" name="Sci. Rep.">
        <title>Comparative genomics of chytrid fungi reveal insights into the obligate biotrophic and pathogenic lifestyle of Synchytrium endobioticum.</title>
        <authorList>
            <person name="van de Vossenberg B.T.L.H."/>
            <person name="Warris S."/>
            <person name="Nguyen H.D.T."/>
            <person name="van Gent-Pelzer M.P.E."/>
            <person name="Joly D.L."/>
            <person name="van de Geest H.C."/>
            <person name="Bonants P.J.M."/>
            <person name="Smith D.S."/>
            <person name="Levesque C.A."/>
            <person name="van der Lee T.A.J."/>
        </authorList>
    </citation>
    <scope>NUCLEOTIDE SEQUENCE [LARGE SCALE GENOMIC DNA]</scope>
    <source>
        <strain evidence="11 12">MB42</strain>
    </source>
</reference>
<evidence type="ECO:0000259" key="10">
    <source>
        <dbReference type="Pfam" id="PF21467"/>
    </source>
</evidence>
<evidence type="ECO:0000256" key="7">
    <source>
        <dbReference type="RuleBase" id="RU000675"/>
    </source>
</evidence>
<dbReference type="PANTHER" id="PTHR23421">
    <property type="entry name" value="BETA-GALACTOSIDASE RELATED"/>
    <property type="match status" value="1"/>
</dbReference>
<dbReference type="FunFam" id="3.20.20.80:FF:000006">
    <property type="entry name" value="Beta-galactosidase"/>
    <property type="match status" value="1"/>
</dbReference>
<dbReference type="Pfam" id="PF21467">
    <property type="entry name" value="BetaGal_gal-bd"/>
    <property type="match status" value="1"/>
</dbReference>
<evidence type="ECO:0000313" key="12">
    <source>
        <dbReference type="Proteomes" id="UP000317494"/>
    </source>
</evidence>
<evidence type="ECO:0000256" key="3">
    <source>
        <dbReference type="ARBA" id="ARBA00012756"/>
    </source>
</evidence>
<dbReference type="InterPro" id="IPR031330">
    <property type="entry name" value="Gly_Hdrlase_35_cat"/>
</dbReference>
<evidence type="ECO:0000313" key="11">
    <source>
        <dbReference type="EMBL" id="TPX52320.1"/>
    </source>
</evidence>
<dbReference type="PRINTS" id="PR00742">
    <property type="entry name" value="GLHYDRLASE35"/>
</dbReference>
<protein>
    <recommendedName>
        <fullName evidence="3 7">Beta-galactosidase</fullName>
        <ecNumber evidence="3 7">3.2.1.23</ecNumber>
    </recommendedName>
</protein>
<dbReference type="Gene3D" id="2.60.120.260">
    <property type="entry name" value="Galactose-binding domain-like"/>
    <property type="match status" value="2"/>
</dbReference>
<dbReference type="EC" id="3.2.1.23" evidence="3 7"/>
<dbReference type="PROSITE" id="PS01182">
    <property type="entry name" value="GLYCOSYL_HYDROL_F35"/>
    <property type="match status" value="1"/>
</dbReference>
<evidence type="ECO:0000256" key="1">
    <source>
        <dbReference type="ARBA" id="ARBA00001412"/>
    </source>
</evidence>
<keyword evidence="5 7" id="KW-0378">Hydrolase</keyword>
<dbReference type="InterPro" id="IPR001944">
    <property type="entry name" value="Glycoside_Hdrlase_35"/>
</dbReference>
<comment type="caution">
    <text evidence="11">The sequence shown here is derived from an EMBL/GenBank/DDBJ whole genome shotgun (WGS) entry which is preliminary data.</text>
</comment>
<dbReference type="SUPFAM" id="SSF51445">
    <property type="entry name" value="(Trans)glycosidases"/>
    <property type="match status" value="1"/>
</dbReference>
<dbReference type="InterPro" id="IPR008979">
    <property type="entry name" value="Galactose-bd-like_sf"/>
</dbReference>
<dbReference type="InterPro" id="IPR048913">
    <property type="entry name" value="BetaGal_gal-bd"/>
</dbReference>
<evidence type="ECO:0000256" key="2">
    <source>
        <dbReference type="ARBA" id="ARBA00009809"/>
    </source>
</evidence>
<feature type="domain" description="Glycoside hydrolase 35 catalytic" evidence="9">
    <location>
        <begin position="25"/>
        <end position="328"/>
    </location>
</feature>
<dbReference type="Pfam" id="PF01301">
    <property type="entry name" value="Glyco_hydro_35"/>
    <property type="match status" value="1"/>
</dbReference>
<proteinExistence type="inferred from homology"/>
<dbReference type="AlphaFoldDB" id="A0A507DN63"/>
<organism evidence="11 12">
    <name type="scientific">Synchytrium endobioticum</name>
    <dbReference type="NCBI Taxonomy" id="286115"/>
    <lineage>
        <taxon>Eukaryota</taxon>
        <taxon>Fungi</taxon>
        <taxon>Fungi incertae sedis</taxon>
        <taxon>Chytridiomycota</taxon>
        <taxon>Chytridiomycota incertae sedis</taxon>
        <taxon>Chytridiomycetes</taxon>
        <taxon>Synchytriales</taxon>
        <taxon>Synchytriaceae</taxon>
        <taxon>Synchytrium</taxon>
    </lineage>
</organism>
<feature type="domain" description="Beta-galactosidase galactose-binding" evidence="10">
    <location>
        <begin position="625"/>
        <end position="733"/>
    </location>
</feature>
<dbReference type="EMBL" id="QEAN01000039">
    <property type="protein sequence ID" value="TPX52320.1"/>
    <property type="molecule type" value="Genomic_DNA"/>
</dbReference>
<dbReference type="STRING" id="286115.A0A507DN63"/>
<evidence type="ECO:0000256" key="6">
    <source>
        <dbReference type="ARBA" id="ARBA00023295"/>
    </source>
</evidence>
<keyword evidence="12" id="KW-1185">Reference proteome</keyword>
<dbReference type="Proteomes" id="UP000317494">
    <property type="component" value="Unassembled WGS sequence"/>
</dbReference>
<keyword evidence="6 7" id="KW-0326">Glycosidase</keyword>
<dbReference type="SUPFAM" id="SSF49785">
    <property type="entry name" value="Galactose-binding domain-like"/>
    <property type="match status" value="1"/>
</dbReference>
<gene>
    <name evidence="11" type="ORF">SeMB42_g01499</name>
</gene>
<dbReference type="Gene3D" id="3.20.20.80">
    <property type="entry name" value="Glycosidases"/>
    <property type="match status" value="1"/>
</dbReference>
<sequence>MNRLLGPDMIVPPFTNNVTFDSRAIIVQQKRRLLIAGSMHYPRSPPALWPYLLSKMGAAGVNVLDTYVFWDLHEPSEGVYVFDQGEANLLGFLQYAQNAGLMVNLRVGPYTCAEYNLGGIPAWLVRKPGIHFRTYNEPWMSAMEKFSRKVVEVVRPYLATNGGPIILMQLENEYAAFLWKYWPYGHHYINWVARLAQKLEPNIPWIMCEQGDIRSVINTCNGFYCDDRIAKHRRTFRDQPDMFTELWISWYQLWGEPLPTRPVQDVAYSVARFIARGGTYISYYMWHGGTNFARHSGGPLLATSYDYDAPLNEYGFANEPKHSHLAMLNHVLAQYERVIADTDMPVHATIGDVELHSYGKSSSTQLVFASNTNAQGTQSIEYWGLKIPIPPKSVSIVVMESTQNATVVFNTATVSASIKPNPVGSLQLLSQGKLPDRSISILPTNISHVSEPIGRAVIDSKVIYSKEPINQFAVTNDTTDYMWYVCQDVSLPDCAGTSACQISLTFTDGGPTDLGYAYLDNQFLGMIYNNASNNVSISVRTDNLNATTSHTLSILGVSDGVSHYAVRLESVTKGVTGRVIINGNDVTGCGWNMRPGLRGEEMSYATNDTVAIWNALSTIIPPLPLTWYKLGFLVSSLYPMTTPTLSTNLTAYVLDLSSMTRGVVYVNGHNVGRYWLETAKNVAEDGTSYSDCVPLGQQPQCNYTQTYVNNICRVGCGSASQRYYHVPASYVHEATRLNSSSVSVVLLEEVGGDVSQVAMIRLQGV</sequence>
<accession>A0A507DN63</accession>
<dbReference type="GO" id="GO:0004565">
    <property type="term" value="F:beta-galactosidase activity"/>
    <property type="evidence" value="ECO:0007669"/>
    <property type="project" value="UniProtKB-EC"/>
</dbReference>
<evidence type="ECO:0000256" key="8">
    <source>
        <dbReference type="RuleBase" id="RU003679"/>
    </source>
</evidence>
<evidence type="ECO:0000256" key="4">
    <source>
        <dbReference type="ARBA" id="ARBA00022729"/>
    </source>
</evidence>
<evidence type="ECO:0000256" key="5">
    <source>
        <dbReference type="ARBA" id="ARBA00022801"/>
    </source>
</evidence>
<keyword evidence="4" id="KW-0732">Signal</keyword>